<feature type="compositionally biased region" description="Basic residues" evidence="1">
    <location>
        <begin position="210"/>
        <end position="220"/>
    </location>
</feature>
<accession>A0ABN2XIU3</accession>
<gene>
    <name evidence="2" type="ORF">GCM10009802_11700</name>
</gene>
<evidence type="ECO:0000313" key="2">
    <source>
        <dbReference type="EMBL" id="GAA2113162.1"/>
    </source>
</evidence>
<comment type="caution">
    <text evidence="2">The sequence shown here is derived from an EMBL/GenBank/DDBJ whole genome shotgun (WGS) entry which is preliminary data.</text>
</comment>
<feature type="compositionally biased region" description="Basic residues" evidence="1">
    <location>
        <begin position="183"/>
        <end position="193"/>
    </location>
</feature>
<evidence type="ECO:0008006" key="4">
    <source>
        <dbReference type="Google" id="ProtNLM"/>
    </source>
</evidence>
<feature type="region of interest" description="Disordered" evidence="1">
    <location>
        <begin position="144"/>
        <end position="220"/>
    </location>
</feature>
<evidence type="ECO:0000313" key="3">
    <source>
        <dbReference type="Proteomes" id="UP001500443"/>
    </source>
</evidence>
<proteinExistence type="predicted"/>
<evidence type="ECO:0000256" key="1">
    <source>
        <dbReference type="SAM" id="MobiDB-lite"/>
    </source>
</evidence>
<feature type="compositionally biased region" description="Low complexity" evidence="1">
    <location>
        <begin position="160"/>
        <end position="182"/>
    </location>
</feature>
<sequence length="220" mass="22975">MTITDDVRKTLSDPTPLYAAAGTADLALEKLREVPALVERLRAEAPERLSAVRETDPRDVQERVSKQAKEAQAKVAERLGDLDTDIRKLRETAQDLALQSVGRAAEYAVKARETYDELAERGRGAVAEWRGDTADAVQVTTEIIRPGAEKAEQAEKKDAGAAAAATGGKAAGGDAAASAAKAAAKKAAPRRTAARGGTGRTGANGTAKKSAAKKTPKTDS</sequence>
<feature type="compositionally biased region" description="Basic and acidic residues" evidence="1">
    <location>
        <begin position="147"/>
        <end position="159"/>
    </location>
</feature>
<dbReference type="EMBL" id="BAAAPF010000018">
    <property type="protein sequence ID" value="GAA2113162.1"/>
    <property type="molecule type" value="Genomic_DNA"/>
</dbReference>
<protein>
    <recommendedName>
        <fullName evidence="4">Heparin-binding hemagglutinin</fullName>
    </recommendedName>
</protein>
<dbReference type="RefSeq" id="WP_344288562.1">
    <property type="nucleotide sequence ID" value="NZ_BAAAPF010000018.1"/>
</dbReference>
<dbReference type="Proteomes" id="UP001500443">
    <property type="component" value="Unassembled WGS sequence"/>
</dbReference>
<reference evidence="2 3" key="1">
    <citation type="journal article" date="2019" name="Int. J. Syst. Evol. Microbiol.">
        <title>The Global Catalogue of Microorganisms (GCM) 10K type strain sequencing project: providing services to taxonomists for standard genome sequencing and annotation.</title>
        <authorList>
            <consortium name="The Broad Institute Genomics Platform"/>
            <consortium name="The Broad Institute Genome Sequencing Center for Infectious Disease"/>
            <person name="Wu L."/>
            <person name="Ma J."/>
        </authorList>
    </citation>
    <scope>NUCLEOTIDE SEQUENCE [LARGE SCALE GENOMIC DNA]</scope>
    <source>
        <strain evidence="2 3">JCM 15481</strain>
    </source>
</reference>
<keyword evidence="3" id="KW-1185">Reference proteome</keyword>
<organism evidence="2 3">
    <name type="scientific">Streptomyces synnematoformans</name>
    <dbReference type="NCBI Taxonomy" id="415721"/>
    <lineage>
        <taxon>Bacteria</taxon>
        <taxon>Bacillati</taxon>
        <taxon>Actinomycetota</taxon>
        <taxon>Actinomycetes</taxon>
        <taxon>Kitasatosporales</taxon>
        <taxon>Streptomycetaceae</taxon>
        <taxon>Streptomyces</taxon>
    </lineage>
</organism>
<name>A0ABN2XIU3_9ACTN</name>